<keyword evidence="3" id="KW-0249">Electron transport</keyword>
<keyword evidence="2" id="KW-0813">Transport</keyword>
<dbReference type="AlphaFoldDB" id="A0A2W5WQC5"/>
<dbReference type="CDD" id="cd02947">
    <property type="entry name" value="TRX_family"/>
    <property type="match status" value="1"/>
</dbReference>
<feature type="site" description="Deprotonates C-terminal active site Cys" evidence="8">
    <location>
        <position position="31"/>
    </location>
</feature>
<dbReference type="SUPFAM" id="SSF52833">
    <property type="entry name" value="Thioredoxin-like"/>
    <property type="match status" value="1"/>
</dbReference>
<sequence>MTDETTRSTVAVTDDTFKAEVLDSDIPVVVDFWATWCGPCRMVAPILEEIADEYAGRLKVAKLDTDANQATTMAYGIVSIPTLNIYKGGELVKSIVGARPKKALLEEIEPVLS</sequence>
<dbReference type="PRINTS" id="PR00421">
    <property type="entry name" value="THIOREDOXIN"/>
</dbReference>
<protein>
    <recommendedName>
        <fullName evidence="6 7">Thioredoxin</fullName>
    </recommendedName>
</protein>
<evidence type="ECO:0000313" key="12">
    <source>
        <dbReference type="Proteomes" id="UP000248783"/>
    </source>
</evidence>
<feature type="domain" description="Thioredoxin" evidence="10">
    <location>
        <begin position="8"/>
        <end position="113"/>
    </location>
</feature>
<dbReference type="InterPro" id="IPR017937">
    <property type="entry name" value="Thioredoxin_CS"/>
</dbReference>
<dbReference type="GO" id="GO:0015035">
    <property type="term" value="F:protein-disulfide reductase activity"/>
    <property type="evidence" value="ECO:0007669"/>
    <property type="project" value="UniProtKB-UniRule"/>
</dbReference>
<dbReference type="Proteomes" id="UP000248783">
    <property type="component" value="Unassembled WGS sequence"/>
</dbReference>
<dbReference type="PROSITE" id="PS00194">
    <property type="entry name" value="THIOREDOXIN_1"/>
    <property type="match status" value="1"/>
</dbReference>
<feature type="site" description="Contributes to redox potential value" evidence="8">
    <location>
        <position position="39"/>
    </location>
</feature>
<feature type="active site" description="Nucleophile" evidence="8">
    <location>
        <position position="37"/>
    </location>
</feature>
<dbReference type="EMBL" id="QKWH01000005">
    <property type="protein sequence ID" value="PZR53152.1"/>
    <property type="molecule type" value="Genomic_DNA"/>
</dbReference>
<gene>
    <name evidence="11" type="primary">trxA</name>
    <name evidence="11" type="ORF">DNL40_09140</name>
</gene>
<accession>A0A2W5WQC5</accession>
<feature type="site" description="Contributes to redox potential value" evidence="8">
    <location>
        <position position="38"/>
    </location>
</feature>
<feature type="disulfide bond" description="Redox-active" evidence="9">
    <location>
        <begin position="37"/>
        <end position="40"/>
    </location>
</feature>
<keyword evidence="12" id="KW-1185">Reference proteome</keyword>
<evidence type="ECO:0000256" key="7">
    <source>
        <dbReference type="PIRNR" id="PIRNR000077"/>
    </source>
</evidence>
<dbReference type="FunFam" id="3.40.30.10:FF:000001">
    <property type="entry name" value="Thioredoxin"/>
    <property type="match status" value="1"/>
</dbReference>
<evidence type="ECO:0000256" key="9">
    <source>
        <dbReference type="PIRSR" id="PIRSR000077-4"/>
    </source>
</evidence>
<keyword evidence="4 9" id="KW-1015">Disulfide bond</keyword>
<dbReference type="PIRSF" id="PIRSF000077">
    <property type="entry name" value="Thioredoxin"/>
    <property type="match status" value="1"/>
</dbReference>
<dbReference type="GO" id="GO:0005829">
    <property type="term" value="C:cytosol"/>
    <property type="evidence" value="ECO:0007669"/>
    <property type="project" value="TreeGrafter"/>
</dbReference>
<dbReference type="RefSeq" id="WP_111250944.1">
    <property type="nucleotide sequence ID" value="NZ_QKWH01000005.1"/>
</dbReference>
<proteinExistence type="inferred from homology"/>
<evidence type="ECO:0000256" key="3">
    <source>
        <dbReference type="ARBA" id="ARBA00022982"/>
    </source>
</evidence>
<evidence type="ECO:0000259" key="10">
    <source>
        <dbReference type="PROSITE" id="PS51352"/>
    </source>
</evidence>
<dbReference type="PANTHER" id="PTHR45663">
    <property type="entry name" value="GEO12009P1"/>
    <property type="match status" value="1"/>
</dbReference>
<dbReference type="Gene3D" id="3.40.30.10">
    <property type="entry name" value="Glutaredoxin"/>
    <property type="match status" value="1"/>
</dbReference>
<reference evidence="11 12" key="1">
    <citation type="submission" date="2018-06" db="EMBL/GenBank/DDBJ databases">
        <title>Whole genome sequencing of a novel hydrocarbon degrading bacterial strain, PW21 isolated from oil contaminated produced water sample.</title>
        <authorList>
            <person name="Nagkirti P."/>
            <person name="Shaikh A."/>
            <person name="Gowdaman V."/>
            <person name="Engineer A.E."/>
            <person name="Dagar S."/>
            <person name="Dhakephalkar P.K."/>
        </authorList>
    </citation>
    <scope>NUCLEOTIDE SEQUENCE [LARGE SCALE GENOMIC DNA]</scope>
    <source>
        <strain evidence="11 12">PW21</strain>
    </source>
</reference>
<comment type="similarity">
    <text evidence="1 7">Belongs to the thioredoxin family.</text>
</comment>
<dbReference type="InterPro" id="IPR013766">
    <property type="entry name" value="Thioredoxin_domain"/>
</dbReference>
<name>A0A2W5WQC5_9MICO</name>
<dbReference type="PANTHER" id="PTHR45663:SF11">
    <property type="entry name" value="GEO12009P1"/>
    <property type="match status" value="1"/>
</dbReference>
<dbReference type="NCBIfam" id="TIGR01068">
    <property type="entry name" value="thioredoxin"/>
    <property type="match status" value="1"/>
</dbReference>
<comment type="caution">
    <text evidence="11">The sequence shown here is derived from an EMBL/GenBank/DDBJ whole genome shotgun (WGS) entry which is preliminary data.</text>
</comment>
<evidence type="ECO:0000256" key="2">
    <source>
        <dbReference type="ARBA" id="ARBA00022448"/>
    </source>
</evidence>
<evidence type="ECO:0000313" key="11">
    <source>
        <dbReference type="EMBL" id="PZR53152.1"/>
    </source>
</evidence>
<evidence type="ECO:0000256" key="8">
    <source>
        <dbReference type="PIRSR" id="PIRSR000077-1"/>
    </source>
</evidence>
<dbReference type="InterPro" id="IPR005746">
    <property type="entry name" value="Thioredoxin"/>
</dbReference>
<evidence type="ECO:0000256" key="4">
    <source>
        <dbReference type="ARBA" id="ARBA00023157"/>
    </source>
</evidence>
<dbReference type="InterPro" id="IPR036249">
    <property type="entry name" value="Thioredoxin-like_sf"/>
</dbReference>
<feature type="active site" description="Nucleophile" evidence="8">
    <location>
        <position position="40"/>
    </location>
</feature>
<evidence type="ECO:0000256" key="1">
    <source>
        <dbReference type="ARBA" id="ARBA00008987"/>
    </source>
</evidence>
<organism evidence="11 12">
    <name type="scientific">Xylanimonas oleitrophica</name>
    <dbReference type="NCBI Taxonomy" id="2607479"/>
    <lineage>
        <taxon>Bacteria</taxon>
        <taxon>Bacillati</taxon>
        <taxon>Actinomycetota</taxon>
        <taxon>Actinomycetes</taxon>
        <taxon>Micrococcales</taxon>
        <taxon>Promicromonosporaceae</taxon>
        <taxon>Xylanimonas</taxon>
    </lineage>
</organism>
<keyword evidence="5 9" id="KW-0676">Redox-active center</keyword>
<evidence type="ECO:0000256" key="6">
    <source>
        <dbReference type="NCBIfam" id="TIGR01068"/>
    </source>
</evidence>
<dbReference type="Pfam" id="PF00085">
    <property type="entry name" value="Thioredoxin"/>
    <property type="match status" value="1"/>
</dbReference>
<dbReference type="PROSITE" id="PS51352">
    <property type="entry name" value="THIOREDOXIN_2"/>
    <property type="match status" value="1"/>
</dbReference>
<dbReference type="GO" id="GO:0045454">
    <property type="term" value="P:cell redox homeostasis"/>
    <property type="evidence" value="ECO:0007669"/>
    <property type="project" value="TreeGrafter"/>
</dbReference>
<evidence type="ECO:0000256" key="5">
    <source>
        <dbReference type="ARBA" id="ARBA00023284"/>
    </source>
</evidence>